<evidence type="ECO:0000313" key="1">
    <source>
        <dbReference type="EMBL" id="NYJ25901.1"/>
    </source>
</evidence>
<gene>
    <name evidence="1" type="ORF">HNR13_004188</name>
</gene>
<name>A0A853D393_9MICO</name>
<dbReference type="Proteomes" id="UP000578352">
    <property type="component" value="Unassembled WGS sequence"/>
</dbReference>
<proteinExistence type="predicted"/>
<dbReference type="AlphaFoldDB" id="A0A853D393"/>
<accession>A0A853D393</accession>
<organism evidence="1 2">
    <name type="scientific">Leifsonia shinshuensis</name>
    <dbReference type="NCBI Taxonomy" id="150026"/>
    <lineage>
        <taxon>Bacteria</taxon>
        <taxon>Bacillati</taxon>
        <taxon>Actinomycetota</taxon>
        <taxon>Actinomycetes</taxon>
        <taxon>Micrococcales</taxon>
        <taxon>Microbacteriaceae</taxon>
        <taxon>Leifsonia</taxon>
    </lineage>
</organism>
<dbReference type="RefSeq" id="WP_179608864.1">
    <property type="nucleotide sequence ID" value="NZ_BAABEH010000001.1"/>
</dbReference>
<sequence length="56" mass="6220">MSSTQTISSDSIDTATHPSPVTDCCGFFDAPHAHLWEYTNGHWVCAFCDQKRPFTA</sequence>
<reference evidence="1 2" key="1">
    <citation type="submission" date="2020-07" db="EMBL/GenBank/DDBJ databases">
        <title>Sequencing the genomes of 1000 actinobacteria strains.</title>
        <authorList>
            <person name="Klenk H.-P."/>
        </authorList>
    </citation>
    <scope>NUCLEOTIDE SEQUENCE [LARGE SCALE GENOMIC DNA]</scope>
    <source>
        <strain evidence="1 2">DSM 15165</strain>
    </source>
</reference>
<comment type="caution">
    <text evidence="1">The sequence shown here is derived from an EMBL/GenBank/DDBJ whole genome shotgun (WGS) entry which is preliminary data.</text>
</comment>
<dbReference type="EMBL" id="JACCFL010000001">
    <property type="protein sequence ID" value="NYJ25901.1"/>
    <property type="molecule type" value="Genomic_DNA"/>
</dbReference>
<evidence type="ECO:0000313" key="2">
    <source>
        <dbReference type="Proteomes" id="UP000578352"/>
    </source>
</evidence>
<protein>
    <submittedName>
        <fullName evidence="1">Uncharacterized protein</fullName>
    </submittedName>
</protein>